<keyword evidence="2" id="KW-0812">Transmembrane</keyword>
<evidence type="ECO:0000256" key="1">
    <source>
        <dbReference type="SAM" id="MobiDB-lite"/>
    </source>
</evidence>
<name>A0A8J1KUS0_XENLA</name>
<dbReference type="InterPro" id="IPR016187">
    <property type="entry name" value="CTDL_fold"/>
</dbReference>
<dbReference type="GeneID" id="108718308"/>
<dbReference type="KEGG" id="xla:108718308"/>
<reference evidence="4" key="1">
    <citation type="submission" date="2025-08" db="UniProtKB">
        <authorList>
            <consortium name="RefSeq"/>
        </authorList>
    </citation>
    <scope>IDENTIFICATION</scope>
    <source>
        <strain evidence="4">J_2021</strain>
        <tissue evidence="4">Erythrocytes</tissue>
    </source>
</reference>
<proteinExistence type="predicted"/>
<keyword evidence="3" id="KW-1185">Reference proteome</keyword>
<keyword evidence="2" id="KW-1133">Transmembrane helix</keyword>
<sequence length="240" mass="26972">MDESRPESEADQSVPGDSSPATESNVTEAEEEEAEEEEEEGESGSSGTRRNSTDRTDPLLILPQAQSEGTHEGQIRQTSCLLTRFNRYRQIFFHNWKIISILAGVIFCLVVVISVAVHFSSTNNIGNGNTTTNISRELSPNSSLLTVDLYWKPCHGINLNISNQGLSWKGSQDYCAKFHARLLHSNFIKTIEDCIMDNDDYWIGQDCNLTQTDSNCNTYSKEFGFVPLHFSTERLFICTK</sequence>
<feature type="compositionally biased region" description="Polar residues" evidence="1">
    <location>
        <begin position="15"/>
        <end position="27"/>
    </location>
</feature>
<evidence type="ECO:0000313" key="3">
    <source>
        <dbReference type="Proteomes" id="UP000186698"/>
    </source>
</evidence>
<organism evidence="3 4">
    <name type="scientific">Xenopus laevis</name>
    <name type="common">African clawed frog</name>
    <dbReference type="NCBI Taxonomy" id="8355"/>
    <lineage>
        <taxon>Eukaryota</taxon>
        <taxon>Metazoa</taxon>
        <taxon>Chordata</taxon>
        <taxon>Craniata</taxon>
        <taxon>Vertebrata</taxon>
        <taxon>Euteleostomi</taxon>
        <taxon>Amphibia</taxon>
        <taxon>Batrachia</taxon>
        <taxon>Anura</taxon>
        <taxon>Pipoidea</taxon>
        <taxon>Pipidae</taxon>
        <taxon>Xenopodinae</taxon>
        <taxon>Xenopus</taxon>
        <taxon>Xenopus</taxon>
    </lineage>
</organism>
<dbReference type="RefSeq" id="XP_041421056.1">
    <property type="nucleotide sequence ID" value="XM_041565122.1"/>
</dbReference>
<evidence type="ECO:0000313" key="4">
    <source>
        <dbReference type="RefSeq" id="XP_041421056.1"/>
    </source>
</evidence>
<feature type="transmembrane region" description="Helical" evidence="2">
    <location>
        <begin position="98"/>
        <end position="119"/>
    </location>
</feature>
<dbReference type="SUPFAM" id="SSF56436">
    <property type="entry name" value="C-type lectin-like"/>
    <property type="match status" value="1"/>
</dbReference>
<feature type="region of interest" description="Disordered" evidence="1">
    <location>
        <begin position="1"/>
        <end position="57"/>
    </location>
</feature>
<accession>A0A8J1KUS0</accession>
<protein>
    <submittedName>
        <fullName evidence="4">Uncharacterized protein LOC108718308 isoform X1</fullName>
    </submittedName>
</protein>
<dbReference type="AlphaFoldDB" id="A0A8J1KUS0"/>
<keyword evidence="2" id="KW-0472">Membrane</keyword>
<evidence type="ECO:0000256" key="2">
    <source>
        <dbReference type="SAM" id="Phobius"/>
    </source>
</evidence>
<feature type="compositionally biased region" description="Acidic residues" evidence="1">
    <location>
        <begin position="28"/>
        <end position="42"/>
    </location>
</feature>
<dbReference type="Proteomes" id="UP000186698">
    <property type="component" value="Chromosome 5S"/>
</dbReference>
<gene>
    <name evidence="4" type="primary">LOC108718308</name>
</gene>